<dbReference type="Proteomes" id="UP000789739">
    <property type="component" value="Unassembled WGS sequence"/>
</dbReference>
<reference evidence="2" key="1">
    <citation type="submission" date="2021-06" db="EMBL/GenBank/DDBJ databases">
        <authorList>
            <person name="Kallberg Y."/>
            <person name="Tangrot J."/>
            <person name="Rosling A."/>
        </authorList>
    </citation>
    <scope>NUCLEOTIDE SEQUENCE</scope>
    <source>
        <strain evidence="2">BR232B</strain>
    </source>
</reference>
<evidence type="ECO:0000313" key="2">
    <source>
        <dbReference type="EMBL" id="CAG8632232.1"/>
    </source>
</evidence>
<name>A0A9N9DEJ5_9GLOM</name>
<evidence type="ECO:0000256" key="1">
    <source>
        <dbReference type="SAM" id="MobiDB-lite"/>
    </source>
</evidence>
<dbReference type="SUPFAM" id="SSF54060">
    <property type="entry name" value="His-Me finger endonucleases"/>
    <property type="match status" value="1"/>
</dbReference>
<gene>
    <name evidence="2" type="ORF">PBRASI_LOCUS9318</name>
</gene>
<dbReference type="SUPFAM" id="SSF56672">
    <property type="entry name" value="DNA/RNA polymerases"/>
    <property type="match status" value="1"/>
</dbReference>
<protein>
    <submittedName>
        <fullName evidence="2">5621_t:CDS:1</fullName>
    </submittedName>
</protein>
<organism evidence="2 3">
    <name type="scientific">Paraglomus brasilianum</name>
    <dbReference type="NCBI Taxonomy" id="144538"/>
    <lineage>
        <taxon>Eukaryota</taxon>
        <taxon>Fungi</taxon>
        <taxon>Fungi incertae sedis</taxon>
        <taxon>Mucoromycota</taxon>
        <taxon>Glomeromycotina</taxon>
        <taxon>Glomeromycetes</taxon>
        <taxon>Paraglomerales</taxon>
        <taxon>Paraglomeraceae</taxon>
        <taxon>Paraglomus</taxon>
    </lineage>
</organism>
<dbReference type="OrthoDB" id="414982at2759"/>
<dbReference type="AlphaFoldDB" id="A0A9N9DEJ5"/>
<proteinExistence type="predicted"/>
<feature type="region of interest" description="Disordered" evidence="1">
    <location>
        <begin position="928"/>
        <end position="959"/>
    </location>
</feature>
<accession>A0A9N9DEJ5</accession>
<sequence>MSDAYPEYIEEFSIEIADFNPIGPTGHIPLPETIPKRNNGIINIQNDDDWCFGWCVLGTLHPVKVHPERNPHRLYGAFVEELNMDDIPIPVPVSTPVYQKFEENNPEISLCVYEWHNQNKCLEFRYITERRGDEYKQVNLLVITEEDRSHYCIIKDLHKLVYNHSKHKGRKYLCRYCLHVFSNEKGFNEHKADTKKCLGVNHAPQLPKVPTIEQCIKLFNNHKCMQPNPYRIIWDLECLKEKLTPEENSQLTRTEKLQRHRPCGFSYVVVRMDSFGKYEITSHYLYRGPNALKKFVDKLEEELAEIQADLSSPAEIIMEPGDHTAFNEAIECHICEKPFIEPAPKILQQFEEAKHQLLECKEWEAHMKKDHPKKKDVQKKYQQALNNLNRKVRDHCHISGKYRGPAHDACNKKLQMGAFKTKIPLICHNFRGYDSHLLIEVIGRFTADKLKCIPENIGKYKAMDVGQFRFLDSFQHMAMGLDKLVESFGGKLEKLPLSVKHFTEKGYSLDQINLLIKRKGVFPYDWTNSWDKFERTSLPRRKDFYSILNQQNISKTDYEHAQKIWQRFGMTNFGEYHDLYLECDVLLLADVFMNYTIMCLQDDGLDPSHYVSAPGMFNDSLYKSSKVEIKLMSDMDDYLTVENGIRGGMTMVSHRYAKANNEKCPDYDPNKPKSWIMYEDMNALYSGAMTQYLPTEILGKVTPEEIPDIQRIAPDAEIGYILEADLDVPGHLHDFFADYPLAPEKQIVPENWLSLYNERLVRDKEVGGGKYVSGEKLLQTLLPKKNYVVHYRALQLYMKYGLKITKIHGALKVRQSPWMKAYIEENIRKRKIAKANKDEFGVMYYKLKNNAVFGKQMENVRKHMRVEILRSDQDKKLTRLVSSPLFVGFKAFEGGITAVHMLKSTDETKGDPIGEAVCLKPKMYSVLPAGHDPNTPKTDADFEKELEDEETRKSQGIKDWQKKHGMQKAKGVKKCVVKRELRHDKFLKCLETQKLTRHDMYGLRSYDHQIYLERVNKIGLNPYDNKRWILLNGIRTLPYGHWRINAYKSMIKAGMSPELAERRAMVAQLHPTLENKYMVNPKLLV</sequence>
<dbReference type="PANTHER" id="PTHR31511:SF12">
    <property type="entry name" value="RHO TERMINATION FACTOR N-TERMINAL DOMAIN-CONTAINING PROTEIN"/>
    <property type="match status" value="1"/>
</dbReference>
<comment type="caution">
    <text evidence="2">The sequence shown here is derived from an EMBL/GenBank/DDBJ whole genome shotgun (WGS) entry which is preliminary data.</text>
</comment>
<dbReference type="InterPro" id="IPR043502">
    <property type="entry name" value="DNA/RNA_pol_sf"/>
</dbReference>
<dbReference type="InterPro" id="IPR044925">
    <property type="entry name" value="His-Me_finger_sf"/>
</dbReference>
<dbReference type="PANTHER" id="PTHR31511">
    <property type="entry name" value="PROTEIN CBG23764"/>
    <property type="match status" value="1"/>
</dbReference>
<keyword evidence="3" id="KW-1185">Reference proteome</keyword>
<dbReference type="EMBL" id="CAJVPI010001966">
    <property type="protein sequence ID" value="CAG8632232.1"/>
    <property type="molecule type" value="Genomic_DNA"/>
</dbReference>
<evidence type="ECO:0000313" key="3">
    <source>
        <dbReference type="Proteomes" id="UP000789739"/>
    </source>
</evidence>